<keyword evidence="9" id="KW-1185">Reference proteome</keyword>
<feature type="region of interest" description="Disordered" evidence="5">
    <location>
        <begin position="673"/>
        <end position="712"/>
    </location>
</feature>
<dbReference type="AlphaFoldDB" id="A0A1H9QD09"/>
<dbReference type="GO" id="GO:0140359">
    <property type="term" value="F:ABC-type transporter activity"/>
    <property type="evidence" value="ECO:0007669"/>
    <property type="project" value="InterPro"/>
</dbReference>
<dbReference type="NCBIfam" id="TIGR03061">
    <property type="entry name" value="pip_yhgE_Nterm"/>
    <property type="match status" value="1"/>
</dbReference>
<dbReference type="Pfam" id="PF12698">
    <property type="entry name" value="ABC2_membrane_3"/>
    <property type="match status" value="2"/>
</dbReference>
<organism evidence="8 9">
    <name type="scientific">Propionibacterium cyclohexanicum</name>
    <dbReference type="NCBI Taxonomy" id="64702"/>
    <lineage>
        <taxon>Bacteria</taxon>
        <taxon>Bacillati</taxon>
        <taxon>Actinomycetota</taxon>
        <taxon>Actinomycetes</taxon>
        <taxon>Propionibacteriales</taxon>
        <taxon>Propionibacteriaceae</taxon>
        <taxon>Propionibacterium</taxon>
    </lineage>
</organism>
<evidence type="ECO:0000313" key="8">
    <source>
        <dbReference type="EMBL" id="SER58292.1"/>
    </source>
</evidence>
<feature type="transmembrane region" description="Helical" evidence="6">
    <location>
        <begin position="807"/>
        <end position="825"/>
    </location>
</feature>
<reference evidence="8 9" key="1">
    <citation type="submission" date="2016-10" db="EMBL/GenBank/DDBJ databases">
        <authorList>
            <person name="de Groot N.N."/>
        </authorList>
    </citation>
    <scope>NUCLEOTIDE SEQUENCE [LARGE SCALE GENOMIC DNA]</scope>
    <source>
        <strain evidence="8 9">DSM 16859</strain>
    </source>
</reference>
<dbReference type="GO" id="GO:0016020">
    <property type="term" value="C:membrane"/>
    <property type="evidence" value="ECO:0007669"/>
    <property type="project" value="UniProtKB-SubCell"/>
</dbReference>
<keyword evidence="2 6" id="KW-0812">Transmembrane</keyword>
<feature type="transmembrane region" description="Helical" evidence="6">
    <location>
        <begin position="837"/>
        <end position="859"/>
    </location>
</feature>
<feature type="compositionally biased region" description="Polar residues" evidence="5">
    <location>
        <begin position="696"/>
        <end position="712"/>
    </location>
</feature>
<gene>
    <name evidence="8" type="ORF">SAMN05443377_10338</name>
</gene>
<feature type="transmembrane region" description="Helical" evidence="6">
    <location>
        <begin position="21"/>
        <end position="43"/>
    </location>
</feature>
<feature type="transmembrane region" description="Helical" evidence="6">
    <location>
        <begin position="893"/>
        <end position="917"/>
    </location>
</feature>
<feature type="domain" description="ABC-2 type transporter transmembrane" evidence="7">
    <location>
        <begin position="688"/>
        <end position="912"/>
    </location>
</feature>
<evidence type="ECO:0000256" key="4">
    <source>
        <dbReference type="ARBA" id="ARBA00023136"/>
    </source>
</evidence>
<dbReference type="InterPro" id="IPR017501">
    <property type="entry name" value="Phage_infect_YhgE_C"/>
</dbReference>
<dbReference type="PANTHER" id="PTHR43077">
    <property type="entry name" value="TRANSPORT PERMEASE YVFS-RELATED"/>
    <property type="match status" value="1"/>
</dbReference>
<name>A0A1H9QD09_9ACTN</name>
<evidence type="ECO:0000313" key="9">
    <source>
        <dbReference type="Proteomes" id="UP000198815"/>
    </source>
</evidence>
<evidence type="ECO:0000256" key="6">
    <source>
        <dbReference type="SAM" id="Phobius"/>
    </source>
</evidence>
<evidence type="ECO:0000256" key="5">
    <source>
        <dbReference type="SAM" id="MobiDB-lite"/>
    </source>
</evidence>
<dbReference type="InterPro" id="IPR051328">
    <property type="entry name" value="T7SS_ABC-Transporter"/>
</dbReference>
<dbReference type="NCBIfam" id="TIGR03057">
    <property type="entry name" value="xxxLxxG_by_4"/>
    <property type="match status" value="4"/>
</dbReference>
<evidence type="ECO:0000256" key="2">
    <source>
        <dbReference type="ARBA" id="ARBA00022692"/>
    </source>
</evidence>
<dbReference type="Gene3D" id="3.40.1710.10">
    <property type="entry name" value="abc type-2 transporter like domain"/>
    <property type="match status" value="1"/>
</dbReference>
<dbReference type="NCBIfam" id="TIGR03062">
    <property type="entry name" value="pip_yhgE_Cterm"/>
    <property type="match status" value="1"/>
</dbReference>
<dbReference type="RefSeq" id="WP_091967340.1">
    <property type="nucleotide sequence ID" value="NZ_FOGZ01000003.1"/>
</dbReference>
<keyword evidence="4 6" id="KW-0472">Membrane</keyword>
<dbReference type="PANTHER" id="PTHR43077:SF5">
    <property type="entry name" value="PHAGE INFECTION PROTEIN"/>
    <property type="match status" value="1"/>
</dbReference>
<dbReference type="Proteomes" id="UP000198815">
    <property type="component" value="Unassembled WGS sequence"/>
</dbReference>
<dbReference type="InterPro" id="IPR013525">
    <property type="entry name" value="ABC2_TM"/>
</dbReference>
<sequence length="933" mass="95289">MFAWTSHGTELKRFFRQPITLGAIAVLLLIPLLYGAMYVWAFWSPTDRLQDLPVALVNDDVPTTMNGQPLAAGSSVVDQLVDKKPLGWHQVNAQEAAEGVKSGKYYFSVTIPATFSSDIASLAGPDPTAAEIQVKYNDSNSFLAGELGSTAMVQIRDVVSQQIGEQATKTLVVGLSSARSGLSDASDGAFVLQNGIKTAKDGSQQLSVGASQLDEGAAALHAGAGQLAAGTSRAADQVSGLPSGVSTLNSGAQQLSDGLGQLQAQTPALLAGVQSLAAGASQAAAGNAEVNAAQQDYVNGVQRAAEGSQQVSGGLNTLDSQFATLAGGASTFAQGAASYSTGAGNFATGAGNFANGAQEWQSGASKWLGQAQGITSTMSSGASALADKTGKDSQFYRAASAVASGTGELPGQLNQIDQAIQAARTDITDGNTAQADQELKKAQDLTNQQAQEKASNLAGGAAQVRDAIYSDTKPADPQSTTINAAASQLHDGASELASEAGPHSELGTGLGQLSDSQQALAAGAQQLSEPATQLSAGSGQLTEGVTQLSSAKTQIDALSTGAQQLSEAFTNNDPHQGLVAGAKTIQAGTQRLADGSSTLSTGASQLSGGAARLGSGIDALATGGKQVAAGTGQLDAQVPTLVSGVQQLNDGAQQIASSTQALKDGTAALSGKAPELTKGLDQAQAGSGTLGEKLKSGSSQIPHDSADTQQQRATAISSPVQLATSYLHKVASWGEFFAPFFIGLGLWVGALISWLLLRPLQSRALMTSVNGFRMAWGSLNSALALAAGQVLIMLSVMHFAIGLDAHNWPATILFAFLVAAAFFALQQMLQIAFGSAVGKVIIISVLMLQLASAGGTYPIQTEPGFFQVVSRWMPMTYVVNGLREAITGGIGPAFWTAVIVLAAIFAVSLAVSSILAARKRMWSLSRLHPALSL</sequence>
<feature type="domain" description="ABC-2 type transporter transmembrane" evidence="7">
    <location>
        <begin position="26"/>
        <end position="167"/>
    </location>
</feature>
<feature type="region of interest" description="Disordered" evidence="5">
    <location>
        <begin position="493"/>
        <end position="514"/>
    </location>
</feature>
<evidence type="ECO:0000259" key="7">
    <source>
        <dbReference type="Pfam" id="PF12698"/>
    </source>
</evidence>
<proteinExistence type="predicted"/>
<dbReference type="EMBL" id="FOGZ01000003">
    <property type="protein sequence ID" value="SER58292.1"/>
    <property type="molecule type" value="Genomic_DNA"/>
</dbReference>
<protein>
    <submittedName>
        <fullName evidence="8">Putative membrane protein</fullName>
    </submittedName>
</protein>
<dbReference type="OrthoDB" id="9811483at2"/>
<feature type="transmembrane region" description="Helical" evidence="6">
    <location>
        <begin position="736"/>
        <end position="757"/>
    </location>
</feature>
<evidence type="ECO:0000256" key="1">
    <source>
        <dbReference type="ARBA" id="ARBA00004141"/>
    </source>
</evidence>
<accession>A0A1H9QD09</accession>
<dbReference type="Gene3D" id="1.10.287.950">
    <property type="entry name" value="Methyl-accepting chemotaxis protein"/>
    <property type="match status" value="1"/>
</dbReference>
<dbReference type="InterPro" id="IPR023908">
    <property type="entry name" value="xxxLxxG_rpt"/>
</dbReference>
<dbReference type="STRING" id="64702.SAMN05443377_10338"/>
<feature type="transmembrane region" description="Helical" evidence="6">
    <location>
        <begin position="778"/>
        <end position="801"/>
    </location>
</feature>
<keyword evidence="3 6" id="KW-1133">Transmembrane helix</keyword>
<comment type="subcellular location">
    <subcellularLocation>
        <location evidence="1">Membrane</location>
        <topology evidence="1">Multi-pass membrane protein</topology>
    </subcellularLocation>
</comment>
<dbReference type="InterPro" id="IPR017500">
    <property type="entry name" value="Phage_infect_YhgE_N"/>
</dbReference>
<evidence type="ECO:0000256" key="3">
    <source>
        <dbReference type="ARBA" id="ARBA00022989"/>
    </source>
</evidence>